<keyword evidence="3" id="KW-1185">Reference proteome</keyword>
<reference evidence="2" key="1">
    <citation type="journal article" date="2022" name="New Phytol.">
        <title>Evolutionary transition to the ectomycorrhizal habit in the genomes of a hyperdiverse lineage of mushroom-forming fungi.</title>
        <authorList>
            <person name="Looney B."/>
            <person name="Miyauchi S."/>
            <person name="Morin E."/>
            <person name="Drula E."/>
            <person name="Courty P.E."/>
            <person name="Kohler A."/>
            <person name="Kuo A."/>
            <person name="LaButti K."/>
            <person name="Pangilinan J."/>
            <person name="Lipzen A."/>
            <person name="Riley R."/>
            <person name="Andreopoulos W."/>
            <person name="He G."/>
            <person name="Johnson J."/>
            <person name="Nolan M."/>
            <person name="Tritt A."/>
            <person name="Barry K.W."/>
            <person name="Grigoriev I.V."/>
            <person name="Nagy L.G."/>
            <person name="Hibbett D."/>
            <person name="Henrissat B."/>
            <person name="Matheny P.B."/>
            <person name="Labbe J."/>
            <person name="Martin F.M."/>
        </authorList>
    </citation>
    <scope>NUCLEOTIDE SEQUENCE</scope>
    <source>
        <strain evidence="2">BPL690</strain>
    </source>
</reference>
<gene>
    <name evidence="2" type="ORF">B0F90DRAFT_156135</name>
</gene>
<comment type="caution">
    <text evidence="2">The sequence shown here is derived from an EMBL/GenBank/DDBJ whole genome shotgun (WGS) entry which is preliminary data.</text>
</comment>
<keyword evidence="1" id="KW-0472">Membrane</keyword>
<protein>
    <submittedName>
        <fullName evidence="2">Uncharacterized protein</fullName>
    </submittedName>
</protein>
<dbReference type="AlphaFoldDB" id="A0AAD4MFF0"/>
<dbReference type="EMBL" id="WTXG01000001">
    <property type="protein sequence ID" value="KAI0308303.1"/>
    <property type="molecule type" value="Genomic_DNA"/>
</dbReference>
<feature type="transmembrane region" description="Helical" evidence="1">
    <location>
        <begin position="111"/>
        <end position="129"/>
    </location>
</feature>
<proteinExistence type="predicted"/>
<dbReference type="Proteomes" id="UP001203297">
    <property type="component" value="Unassembled WGS sequence"/>
</dbReference>
<sequence>MTINISSSPPTSGQSPPELMNINQITLKERNRCLSTGRSGHPPRVTWTGVRVPSAIAIIPAANGIQRSLSDFSSNLGKFSPVEGPQLLPTIVVVCAEVIVLKCIRRPTEDVISTVFFTILFGGFAWPVWSNLKRMHDHLDEIHGKIEALQYSVTSLELASNVRPAVHLFLSPIHTISSPTRRKKMMRYHHHKHLNEPRNPLFQEQLWCPKDTMKLR</sequence>
<name>A0AAD4MFF0_9AGAM</name>
<organism evidence="2 3">
    <name type="scientific">Multifurca ochricompacta</name>
    <dbReference type="NCBI Taxonomy" id="376703"/>
    <lineage>
        <taxon>Eukaryota</taxon>
        <taxon>Fungi</taxon>
        <taxon>Dikarya</taxon>
        <taxon>Basidiomycota</taxon>
        <taxon>Agaricomycotina</taxon>
        <taxon>Agaricomycetes</taxon>
        <taxon>Russulales</taxon>
        <taxon>Russulaceae</taxon>
        <taxon>Multifurca</taxon>
    </lineage>
</organism>
<evidence type="ECO:0000313" key="2">
    <source>
        <dbReference type="EMBL" id="KAI0308303.1"/>
    </source>
</evidence>
<keyword evidence="1" id="KW-1133">Transmembrane helix</keyword>
<evidence type="ECO:0000313" key="3">
    <source>
        <dbReference type="Proteomes" id="UP001203297"/>
    </source>
</evidence>
<accession>A0AAD4MFF0</accession>
<evidence type="ECO:0000256" key="1">
    <source>
        <dbReference type="SAM" id="Phobius"/>
    </source>
</evidence>
<keyword evidence="1" id="KW-0812">Transmembrane</keyword>